<keyword evidence="3" id="KW-0732">Signal</keyword>
<evidence type="ECO:0000256" key="4">
    <source>
        <dbReference type="ARBA" id="ARBA00022989"/>
    </source>
</evidence>
<organism evidence="6 7">
    <name type="scientific">Jatropha curcas</name>
    <name type="common">Barbados nut</name>
    <dbReference type="NCBI Taxonomy" id="180498"/>
    <lineage>
        <taxon>Eukaryota</taxon>
        <taxon>Viridiplantae</taxon>
        <taxon>Streptophyta</taxon>
        <taxon>Embryophyta</taxon>
        <taxon>Tracheophyta</taxon>
        <taxon>Spermatophyta</taxon>
        <taxon>Magnoliopsida</taxon>
        <taxon>eudicotyledons</taxon>
        <taxon>Gunneridae</taxon>
        <taxon>Pentapetalae</taxon>
        <taxon>rosids</taxon>
        <taxon>fabids</taxon>
        <taxon>Malpighiales</taxon>
        <taxon>Euphorbiaceae</taxon>
        <taxon>Crotonoideae</taxon>
        <taxon>Jatropheae</taxon>
        <taxon>Jatropha</taxon>
    </lineage>
</organism>
<gene>
    <name evidence="6" type="ORF">JCGZ_17628</name>
</gene>
<dbReference type="AlphaFoldDB" id="A0A067K2H2"/>
<accession>A0A067K2H2</accession>
<dbReference type="PANTHER" id="PTHR47974">
    <property type="entry name" value="OS07G0415500 PROTEIN"/>
    <property type="match status" value="1"/>
</dbReference>
<dbReference type="EMBL" id="KK914893">
    <property type="protein sequence ID" value="KDP26470.1"/>
    <property type="molecule type" value="Genomic_DNA"/>
</dbReference>
<keyword evidence="5" id="KW-0472">Membrane</keyword>
<evidence type="ECO:0000256" key="5">
    <source>
        <dbReference type="ARBA" id="ARBA00023136"/>
    </source>
</evidence>
<evidence type="ECO:0000256" key="2">
    <source>
        <dbReference type="ARBA" id="ARBA00022692"/>
    </source>
</evidence>
<sequence length="247" mass="27523">MVIFDCAVEKKIATLGTLHGKPCQILAKFMEFAELIVYANMTLFLVELVLVFQVYKVKDSADWSNGCEPEFKNLPCRSIPESMNHGFVKLSDVEFYGYDCVANPGYTLEMCKELCLSLCVCKGFEYRYIGDGLWSLFSVVKNIRPTVIPTMCYIKMALLNGHRSPSFDGDFSVKVPKDGLFSGKEDVLGFGLNSSSEIYNEAAQGYNQIGGFKRFTYQELKKATANFKVEIGRGAGGIGFRGRSSDN</sequence>
<keyword evidence="4" id="KW-1133">Transmembrane helix</keyword>
<dbReference type="STRING" id="180498.A0A067K2H2"/>
<reference evidence="6 7" key="1">
    <citation type="journal article" date="2014" name="PLoS ONE">
        <title>Global Analysis of Gene Expression Profiles in Physic Nut (Jatropha curcas L.) Seedlings Exposed to Salt Stress.</title>
        <authorList>
            <person name="Zhang L."/>
            <person name="Zhang C."/>
            <person name="Wu P."/>
            <person name="Chen Y."/>
            <person name="Li M."/>
            <person name="Jiang H."/>
            <person name="Wu G."/>
        </authorList>
    </citation>
    <scope>NUCLEOTIDE SEQUENCE [LARGE SCALE GENOMIC DNA]</scope>
    <source>
        <strain evidence="7">cv. GZQX0401</strain>
        <tissue evidence="6">Young leaves</tissue>
    </source>
</reference>
<evidence type="ECO:0000313" key="7">
    <source>
        <dbReference type="Proteomes" id="UP000027138"/>
    </source>
</evidence>
<name>A0A067K2H2_JATCU</name>
<comment type="subcellular location">
    <subcellularLocation>
        <location evidence="1">Membrane</location>
        <topology evidence="1">Single-pass membrane protein</topology>
    </subcellularLocation>
</comment>
<evidence type="ECO:0008006" key="8">
    <source>
        <dbReference type="Google" id="ProtNLM"/>
    </source>
</evidence>
<keyword evidence="2" id="KW-0812">Transmembrane</keyword>
<keyword evidence="7" id="KW-1185">Reference proteome</keyword>
<proteinExistence type="predicted"/>
<dbReference type="GO" id="GO:0016020">
    <property type="term" value="C:membrane"/>
    <property type="evidence" value="ECO:0007669"/>
    <property type="project" value="UniProtKB-SubCell"/>
</dbReference>
<dbReference type="Proteomes" id="UP000027138">
    <property type="component" value="Unassembled WGS sequence"/>
</dbReference>
<evidence type="ECO:0000256" key="1">
    <source>
        <dbReference type="ARBA" id="ARBA00004167"/>
    </source>
</evidence>
<evidence type="ECO:0000313" key="6">
    <source>
        <dbReference type="EMBL" id="KDP26470.1"/>
    </source>
</evidence>
<protein>
    <recommendedName>
        <fullName evidence="8">Apple domain-containing protein</fullName>
    </recommendedName>
</protein>
<dbReference type="PANTHER" id="PTHR47974:SF3">
    <property type="entry name" value="RECEPTOR-LIKE SERINE_THREONINE-PROTEIN KINASE"/>
    <property type="match status" value="1"/>
</dbReference>
<evidence type="ECO:0000256" key="3">
    <source>
        <dbReference type="ARBA" id="ARBA00022729"/>
    </source>
</evidence>